<comment type="caution">
    <text evidence="1">The sequence shown here is derived from an EMBL/GenBank/DDBJ whole genome shotgun (WGS) entry which is preliminary data.</text>
</comment>
<gene>
    <name evidence="1" type="ORF">FKR84_03350</name>
</gene>
<name>A0A507ZTJ2_9FLAO</name>
<dbReference type="EMBL" id="VIAR01000002">
    <property type="protein sequence ID" value="TQD40247.1"/>
    <property type="molecule type" value="Genomic_DNA"/>
</dbReference>
<keyword evidence="2" id="KW-1185">Reference proteome</keyword>
<evidence type="ECO:0000313" key="1">
    <source>
        <dbReference type="EMBL" id="TQD40247.1"/>
    </source>
</evidence>
<dbReference type="Gene3D" id="2.40.128.410">
    <property type="match status" value="1"/>
</dbReference>
<dbReference type="InterPro" id="IPR025347">
    <property type="entry name" value="DUF4251"/>
</dbReference>
<dbReference type="Proteomes" id="UP000317169">
    <property type="component" value="Unassembled WGS sequence"/>
</dbReference>
<reference evidence="1 2" key="1">
    <citation type="submission" date="2019-06" db="EMBL/GenBank/DDBJ databases">
        <title>Flavibacter putida gen. nov., sp. nov., a novel marine bacterium of the family Flavobacteriaceae isolated from coastal seawater.</title>
        <authorList>
            <person name="Feng X."/>
        </authorList>
    </citation>
    <scope>NUCLEOTIDE SEQUENCE [LARGE SCALE GENOMIC DNA]</scope>
    <source>
        <strain evidence="1 2">PLHSN227</strain>
    </source>
</reference>
<dbReference type="OrthoDB" id="1448121at2"/>
<dbReference type="AlphaFoldDB" id="A0A507ZTJ2"/>
<dbReference type="PROSITE" id="PS51257">
    <property type="entry name" value="PROKAR_LIPOPROTEIN"/>
    <property type="match status" value="1"/>
</dbReference>
<protein>
    <submittedName>
        <fullName evidence="1">DUF4251 domain-containing protein</fullName>
    </submittedName>
</protein>
<sequence length="193" mass="21758">MKNLFTFLIAILFFWSLISCKTTNLEINNQPDFIANKNIGIDFHSVLTPNSRVSSKLSAKGTLTNNDVINSISVASNSQIFIKFKGDSITGFLPFYRKGSGKKSANALGSIEFEGIPKEFQMTYNPRKNRTEIEFNIKQINSDEILNAKIYIHDKGNSLLNISSSERNTIQYFGKAKSLSRTTKKYELETGKH</sequence>
<evidence type="ECO:0000313" key="2">
    <source>
        <dbReference type="Proteomes" id="UP000317169"/>
    </source>
</evidence>
<accession>A0A507ZTJ2</accession>
<dbReference type="Pfam" id="PF14059">
    <property type="entry name" value="DUF4251"/>
    <property type="match status" value="1"/>
</dbReference>
<organism evidence="1 2">
    <name type="scientific">Haloflavibacter putidus</name>
    <dbReference type="NCBI Taxonomy" id="2576776"/>
    <lineage>
        <taxon>Bacteria</taxon>
        <taxon>Pseudomonadati</taxon>
        <taxon>Bacteroidota</taxon>
        <taxon>Flavobacteriia</taxon>
        <taxon>Flavobacteriales</taxon>
        <taxon>Flavobacteriaceae</taxon>
        <taxon>Haloflavibacter</taxon>
    </lineage>
</organism>
<proteinExistence type="predicted"/>
<dbReference type="RefSeq" id="WP_141420777.1">
    <property type="nucleotide sequence ID" value="NZ_VIAR01000002.1"/>
</dbReference>